<evidence type="ECO:0000313" key="4">
    <source>
        <dbReference type="Proteomes" id="UP001501570"/>
    </source>
</evidence>
<keyword evidence="4" id="KW-1185">Reference proteome</keyword>
<feature type="domain" description="Metalloprotease TldD/E C-terminal" evidence="2">
    <location>
        <begin position="221"/>
        <end position="465"/>
    </location>
</feature>
<proteinExistence type="predicted"/>
<name>A0ABP9RRN3_9ACTN</name>
<comment type="caution">
    <text evidence="3">The sequence shown here is derived from an EMBL/GenBank/DDBJ whole genome shotgun (WGS) entry which is preliminary data.</text>
</comment>
<dbReference type="InterPro" id="IPR036059">
    <property type="entry name" value="TldD/PmbA_sf"/>
</dbReference>
<dbReference type="Pfam" id="PF19289">
    <property type="entry name" value="PmbA_TldD_3rd"/>
    <property type="match status" value="1"/>
</dbReference>
<evidence type="ECO:0000256" key="1">
    <source>
        <dbReference type="SAM" id="MobiDB-lite"/>
    </source>
</evidence>
<dbReference type="PANTHER" id="PTHR43666:SF1">
    <property type="entry name" value="CONSERVED PROTEIN"/>
    <property type="match status" value="1"/>
</dbReference>
<feature type="region of interest" description="Disordered" evidence="1">
    <location>
        <begin position="310"/>
        <end position="360"/>
    </location>
</feature>
<accession>A0ABP9RRN3</accession>
<protein>
    <submittedName>
        <fullName evidence="3">Metallopeptidase TldD-related protein</fullName>
    </submittedName>
</protein>
<dbReference type="PANTHER" id="PTHR43666">
    <property type="entry name" value="TLDD PROTEIN"/>
    <property type="match status" value="1"/>
</dbReference>
<dbReference type="EMBL" id="BAABJQ010000005">
    <property type="protein sequence ID" value="GAA5183659.1"/>
    <property type="molecule type" value="Genomic_DNA"/>
</dbReference>
<dbReference type="SUPFAM" id="SSF111283">
    <property type="entry name" value="Putative modulator of DNA gyrase, PmbA/TldD"/>
    <property type="match status" value="1"/>
</dbReference>
<evidence type="ECO:0000313" key="3">
    <source>
        <dbReference type="EMBL" id="GAA5183659.1"/>
    </source>
</evidence>
<evidence type="ECO:0000259" key="2">
    <source>
        <dbReference type="Pfam" id="PF19289"/>
    </source>
</evidence>
<reference evidence="4" key="1">
    <citation type="journal article" date="2019" name="Int. J. Syst. Evol. Microbiol.">
        <title>The Global Catalogue of Microorganisms (GCM) 10K type strain sequencing project: providing services to taxonomists for standard genome sequencing and annotation.</title>
        <authorList>
            <consortium name="The Broad Institute Genomics Platform"/>
            <consortium name="The Broad Institute Genome Sequencing Center for Infectious Disease"/>
            <person name="Wu L."/>
            <person name="Ma J."/>
        </authorList>
    </citation>
    <scope>NUCLEOTIDE SEQUENCE [LARGE SCALE GENOMIC DNA]</scope>
    <source>
        <strain evidence="4">JCM 18304</strain>
    </source>
</reference>
<dbReference type="InterPro" id="IPR035068">
    <property type="entry name" value="TldD/PmbA_N"/>
</dbReference>
<dbReference type="InterPro" id="IPR045569">
    <property type="entry name" value="Metalloprtase-TldD/E_C"/>
</dbReference>
<dbReference type="Proteomes" id="UP001501570">
    <property type="component" value="Unassembled WGS sequence"/>
</dbReference>
<sequence>MSTELLRVDLAQQVLELVRVATGGTAQAEVTVQWQALALTRFANSYIHQNVADTTTRVRLRLHVDGRTAAGSTTLTDPASLRGLVDRTVAAARLCPPDRSWPGLAPQAGPVTAGTVDEAIVAATPDDRAALVRAFVAAAGGLVTAGNCRTRHTTVTFANSAGQLIEGAGTDASLDGIARTPTSDGVARRAAGQLSDLDGGLLGARAAAKARAGADPVELPPGRYEVVLEPTAVHDVLRCLAVHGFNGKAVGDRRSFAAIGEAQLDPSVTLVDDPVSPGAIGIPFDVEGTPKRRIEMVSAGVTAAVAHDRRTAAQAGTSSTGHASPGEGSGPVPANLRLLPSDPAGPSGVDAPPSEVDGPAADSSVAAMVAGVGRGVLVTDHWYTRVLDPRTLVMTGLTRNGVWLIEDGRIVRPVRNLRFTQSYPRALEPGAVLGIGTHAVPLPATYEDSSFVAPALRLASWNFTGGASG</sequence>
<gene>
    <name evidence="3" type="ORF">GCM10023322_23450</name>
</gene>
<dbReference type="RefSeq" id="WP_345628799.1">
    <property type="nucleotide sequence ID" value="NZ_BAABJQ010000005.1"/>
</dbReference>
<dbReference type="Gene3D" id="3.30.2290.10">
    <property type="entry name" value="PmbA/TldD superfamily"/>
    <property type="match status" value="1"/>
</dbReference>
<organism evidence="3 4">
    <name type="scientific">Rugosimonospora acidiphila</name>
    <dbReference type="NCBI Taxonomy" id="556531"/>
    <lineage>
        <taxon>Bacteria</taxon>
        <taxon>Bacillati</taxon>
        <taxon>Actinomycetota</taxon>
        <taxon>Actinomycetes</taxon>
        <taxon>Micromonosporales</taxon>
        <taxon>Micromonosporaceae</taxon>
        <taxon>Rugosimonospora</taxon>
    </lineage>
</organism>